<evidence type="ECO:0000256" key="3">
    <source>
        <dbReference type="ARBA" id="ARBA00023136"/>
    </source>
</evidence>
<feature type="domain" description="Longin" evidence="6">
    <location>
        <begin position="12"/>
        <end position="119"/>
    </location>
</feature>
<reference evidence="7" key="1">
    <citation type="submission" date="2020-06" db="EMBL/GenBank/DDBJ databases">
        <title>WGS assembly of Ceratodon purpureus strain R40.</title>
        <authorList>
            <person name="Carey S.B."/>
            <person name="Jenkins J."/>
            <person name="Shu S."/>
            <person name="Lovell J.T."/>
            <person name="Sreedasyam A."/>
            <person name="Maumus F."/>
            <person name="Tiley G.P."/>
            <person name="Fernandez-Pozo N."/>
            <person name="Barry K."/>
            <person name="Chen C."/>
            <person name="Wang M."/>
            <person name="Lipzen A."/>
            <person name="Daum C."/>
            <person name="Saski C.A."/>
            <person name="Payton A.C."/>
            <person name="Mcbreen J.C."/>
            <person name="Conrad R.E."/>
            <person name="Kollar L.M."/>
            <person name="Olsson S."/>
            <person name="Huttunen S."/>
            <person name="Landis J.B."/>
            <person name="Wickett N.J."/>
            <person name="Johnson M.G."/>
            <person name="Rensing S.A."/>
            <person name="Grimwood J."/>
            <person name="Schmutz J."/>
            <person name="Mcdaniel S.F."/>
        </authorList>
    </citation>
    <scope>NUCLEOTIDE SEQUENCE</scope>
    <source>
        <strain evidence="7">R40</strain>
    </source>
</reference>
<dbReference type="PANTHER" id="PTHR47461:SF1">
    <property type="entry name" value="PHYTOLONGIN PHYL1.2"/>
    <property type="match status" value="1"/>
</dbReference>
<evidence type="ECO:0000256" key="5">
    <source>
        <dbReference type="SAM" id="Phobius"/>
    </source>
</evidence>
<feature type="region of interest" description="Disordered" evidence="4">
    <location>
        <begin position="134"/>
        <end position="180"/>
    </location>
</feature>
<proteinExistence type="inferred from homology"/>
<dbReference type="InterPro" id="IPR011012">
    <property type="entry name" value="Longin-like_dom_sf"/>
</dbReference>
<evidence type="ECO:0000259" key="6">
    <source>
        <dbReference type="PROSITE" id="PS50859"/>
    </source>
</evidence>
<accession>A0A8T0G614</accession>
<keyword evidence="5" id="KW-1133">Transmembrane helix</keyword>
<evidence type="ECO:0000256" key="1">
    <source>
        <dbReference type="ARBA" id="ARBA00004370"/>
    </source>
</evidence>
<dbReference type="EMBL" id="CM026433">
    <property type="protein sequence ID" value="KAG0554285.1"/>
    <property type="molecule type" value="Genomic_DNA"/>
</dbReference>
<evidence type="ECO:0000313" key="8">
    <source>
        <dbReference type="Proteomes" id="UP000822688"/>
    </source>
</evidence>
<feature type="region of interest" description="Disordered" evidence="4">
    <location>
        <begin position="198"/>
        <end position="224"/>
    </location>
</feature>
<evidence type="ECO:0000256" key="4">
    <source>
        <dbReference type="SAM" id="MobiDB-lite"/>
    </source>
</evidence>
<dbReference type="Proteomes" id="UP000822688">
    <property type="component" value="Chromosome 12"/>
</dbReference>
<dbReference type="Pfam" id="PF13774">
    <property type="entry name" value="Longin"/>
    <property type="match status" value="1"/>
</dbReference>
<protein>
    <recommendedName>
        <fullName evidence="6">Longin domain-containing protein</fullName>
    </recommendedName>
</protein>
<comment type="similarity">
    <text evidence="2">Belongs to the synaptobrevin family.</text>
</comment>
<dbReference type="PANTHER" id="PTHR47461">
    <property type="entry name" value="PHYTOLONGIN PHYL1.2"/>
    <property type="match status" value="1"/>
</dbReference>
<dbReference type="SMART" id="SM01270">
    <property type="entry name" value="Longin"/>
    <property type="match status" value="1"/>
</dbReference>
<gene>
    <name evidence="7" type="ORF">KC19_12G079400</name>
</gene>
<dbReference type="SUPFAM" id="SSF64356">
    <property type="entry name" value="SNARE-like"/>
    <property type="match status" value="1"/>
</dbReference>
<keyword evidence="3 5" id="KW-0472">Membrane</keyword>
<sequence length="268" mass="30175">MVPMTNLVYYASVARRDNVVLAEHKNLKEDLAEVGFESLEKVPPFHSRFSYTIRQRMFMFLMDEGFTYSAIVDEALGKLKSFGFLERVRDEFQLLIRSRGLDGSRFESYALVSDFAGVYKHLVKPLVGVPQKEVDLDDDQNSDSKDNTALSPSASHAEHSHGPYPGASSPLTGNGHKQDKRDHEVIQVKEIMMTNSNNSSKALDKGHNNFNQAGGGKSETEERKRGRQHASNLWWKNVKIVLFLDLVVCCILFAIWLGICRGFSCVNS</sequence>
<keyword evidence="5" id="KW-0812">Transmembrane</keyword>
<dbReference type="CDD" id="cd14824">
    <property type="entry name" value="Longin"/>
    <property type="match status" value="1"/>
</dbReference>
<comment type="subcellular location">
    <subcellularLocation>
        <location evidence="1">Membrane</location>
    </subcellularLocation>
</comment>
<name>A0A8T0G614_CERPU</name>
<dbReference type="Gene3D" id="3.30.450.50">
    <property type="entry name" value="Longin domain"/>
    <property type="match status" value="1"/>
</dbReference>
<keyword evidence="8" id="KW-1185">Reference proteome</keyword>
<evidence type="ECO:0000313" key="7">
    <source>
        <dbReference type="EMBL" id="KAG0554285.1"/>
    </source>
</evidence>
<dbReference type="AlphaFoldDB" id="A0A8T0G614"/>
<dbReference type="InterPro" id="IPR010908">
    <property type="entry name" value="Longin_dom"/>
</dbReference>
<dbReference type="InterPro" id="IPR044783">
    <property type="entry name" value="PHYL"/>
</dbReference>
<dbReference type="GO" id="GO:0016020">
    <property type="term" value="C:membrane"/>
    <property type="evidence" value="ECO:0007669"/>
    <property type="project" value="UniProtKB-SubCell"/>
</dbReference>
<evidence type="ECO:0000256" key="2">
    <source>
        <dbReference type="ARBA" id="ARBA00008025"/>
    </source>
</evidence>
<dbReference type="PROSITE" id="PS50859">
    <property type="entry name" value="LONGIN"/>
    <property type="match status" value="1"/>
</dbReference>
<organism evidence="7 8">
    <name type="scientific">Ceratodon purpureus</name>
    <name type="common">Fire moss</name>
    <name type="synonym">Dicranum purpureum</name>
    <dbReference type="NCBI Taxonomy" id="3225"/>
    <lineage>
        <taxon>Eukaryota</taxon>
        <taxon>Viridiplantae</taxon>
        <taxon>Streptophyta</taxon>
        <taxon>Embryophyta</taxon>
        <taxon>Bryophyta</taxon>
        <taxon>Bryophytina</taxon>
        <taxon>Bryopsida</taxon>
        <taxon>Dicranidae</taxon>
        <taxon>Pseudoditrichales</taxon>
        <taxon>Ditrichaceae</taxon>
        <taxon>Ceratodon</taxon>
    </lineage>
</organism>
<comment type="caution">
    <text evidence="7">The sequence shown here is derived from an EMBL/GenBank/DDBJ whole genome shotgun (WGS) entry which is preliminary data.</text>
</comment>
<feature type="transmembrane region" description="Helical" evidence="5">
    <location>
        <begin position="240"/>
        <end position="259"/>
    </location>
</feature>